<sequence>MAESVATTSNSMNITSDVPIVLKKPSAKLLSPVKAYFSQKTIDNKFVICSICKSEFSINTATATISKQSLTMAQKTKFNMLVADNIELPSRDVIKSIVQKAFAIMQKDIKSLFEQISSKISIILDIWTSRANVPFICIMAHWIDSDWSLKKILLNICMLPHPHMGDEIDTKLCSVFVAFNITDKVLCATTDRGSNIISAILLSIKSSIEKVCNFVNIVSLSSSLTQDFKELRQSVGNSEATCKISQDVLTHWNSTYFMLSTYITMPTTILAIIRRNKKLEKFKLTPQEETNLQAAAQFLKPFYETTNVLSGSTYMTLGTLILLINNIVKNISLCIQNLESPEFLKTAATQMSKKIQKYANKIYDKMAFIATILDPQIKLKLIPVDMNTKVNRTIFNNIFRTEYAELVLNNFSTYLTSSTTHTSSPSSIFVTSSTSLTSSTSSISSISPTSPTNLK</sequence>
<dbReference type="PANTHER" id="PTHR46481:SF7">
    <property type="entry name" value="ZINC FINGER BED DOMAIN-CONTAINING PROTEIN RICESLEEPER 2-LIKE"/>
    <property type="match status" value="1"/>
</dbReference>
<dbReference type="SUPFAM" id="SSF53098">
    <property type="entry name" value="Ribonuclease H-like"/>
    <property type="match status" value="1"/>
</dbReference>
<protein>
    <submittedName>
        <fullName evidence="3">9319_t:CDS:1</fullName>
    </submittedName>
</protein>
<reference evidence="3 4" key="1">
    <citation type="submission" date="2021-06" db="EMBL/GenBank/DDBJ databases">
        <authorList>
            <person name="Kallberg Y."/>
            <person name="Tangrot J."/>
            <person name="Rosling A."/>
        </authorList>
    </citation>
    <scope>NUCLEOTIDE SEQUENCE [LARGE SCALE GENOMIC DNA]</scope>
    <source>
        <strain evidence="3 4">120-4 pot B 10/14</strain>
    </source>
</reference>
<keyword evidence="1" id="KW-0238">DNA-binding</keyword>
<proteinExistence type="predicted"/>
<accession>A0ABN7VID3</accession>
<keyword evidence="4" id="KW-1185">Reference proteome</keyword>
<comment type="caution">
    <text evidence="3">The sequence shown here is derived from an EMBL/GenBank/DDBJ whole genome shotgun (WGS) entry which is preliminary data.</text>
</comment>
<evidence type="ECO:0000259" key="2">
    <source>
        <dbReference type="Pfam" id="PF14372"/>
    </source>
</evidence>
<evidence type="ECO:0000313" key="3">
    <source>
        <dbReference type="EMBL" id="CAG8776462.1"/>
    </source>
</evidence>
<feature type="domain" description="hAT-like transposase RNase-H fold" evidence="2">
    <location>
        <begin position="310"/>
        <end position="390"/>
    </location>
</feature>
<name>A0ABN7VID3_GIGMA</name>
<dbReference type="Proteomes" id="UP000789901">
    <property type="component" value="Unassembled WGS sequence"/>
</dbReference>
<dbReference type="InterPro" id="IPR012337">
    <property type="entry name" value="RNaseH-like_sf"/>
</dbReference>
<evidence type="ECO:0000313" key="4">
    <source>
        <dbReference type="Proteomes" id="UP000789901"/>
    </source>
</evidence>
<organism evidence="3 4">
    <name type="scientific">Gigaspora margarita</name>
    <dbReference type="NCBI Taxonomy" id="4874"/>
    <lineage>
        <taxon>Eukaryota</taxon>
        <taxon>Fungi</taxon>
        <taxon>Fungi incertae sedis</taxon>
        <taxon>Mucoromycota</taxon>
        <taxon>Glomeromycotina</taxon>
        <taxon>Glomeromycetes</taxon>
        <taxon>Diversisporales</taxon>
        <taxon>Gigasporaceae</taxon>
        <taxon>Gigaspora</taxon>
    </lineage>
</organism>
<evidence type="ECO:0000256" key="1">
    <source>
        <dbReference type="ARBA" id="ARBA00023125"/>
    </source>
</evidence>
<dbReference type="Pfam" id="PF14372">
    <property type="entry name" value="hAT-like_RNase-H"/>
    <property type="match status" value="1"/>
</dbReference>
<dbReference type="InterPro" id="IPR025525">
    <property type="entry name" value="hAT-like_transposase_RNase-H"/>
</dbReference>
<dbReference type="PANTHER" id="PTHR46481">
    <property type="entry name" value="ZINC FINGER BED DOMAIN-CONTAINING PROTEIN 4"/>
    <property type="match status" value="1"/>
</dbReference>
<dbReference type="EMBL" id="CAJVQB010015763">
    <property type="protein sequence ID" value="CAG8776462.1"/>
    <property type="molecule type" value="Genomic_DNA"/>
</dbReference>
<dbReference type="InterPro" id="IPR052035">
    <property type="entry name" value="ZnF_BED_domain_contain"/>
</dbReference>
<gene>
    <name evidence="3" type="ORF">GMARGA_LOCUS19134</name>
</gene>